<dbReference type="PANTHER" id="PTHR34406">
    <property type="entry name" value="PROTEIN YCEI"/>
    <property type="match status" value="1"/>
</dbReference>
<dbReference type="Pfam" id="PF04264">
    <property type="entry name" value="YceI"/>
    <property type="match status" value="1"/>
</dbReference>
<comment type="caution">
    <text evidence="3">The sequence shown here is derived from an EMBL/GenBank/DDBJ whole genome shotgun (WGS) entry which is preliminary data.</text>
</comment>
<dbReference type="Proteomes" id="UP000317371">
    <property type="component" value="Unassembled WGS sequence"/>
</dbReference>
<dbReference type="SUPFAM" id="SSF101874">
    <property type="entry name" value="YceI-like"/>
    <property type="match status" value="1"/>
</dbReference>
<evidence type="ECO:0000256" key="1">
    <source>
        <dbReference type="ARBA" id="ARBA00008812"/>
    </source>
</evidence>
<organism evidence="3 4">
    <name type="scientific">Litorilinea aerophila</name>
    <dbReference type="NCBI Taxonomy" id="1204385"/>
    <lineage>
        <taxon>Bacteria</taxon>
        <taxon>Bacillati</taxon>
        <taxon>Chloroflexota</taxon>
        <taxon>Caldilineae</taxon>
        <taxon>Caldilineales</taxon>
        <taxon>Caldilineaceae</taxon>
        <taxon>Litorilinea</taxon>
    </lineage>
</organism>
<keyword evidence="4" id="KW-1185">Reference proteome</keyword>
<dbReference type="PANTHER" id="PTHR34406:SF1">
    <property type="entry name" value="PROTEIN YCEI"/>
    <property type="match status" value="1"/>
</dbReference>
<feature type="domain" description="Lipid/polyisoprenoid-binding YceI-like" evidence="2">
    <location>
        <begin position="2"/>
        <end position="172"/>
    </location>
</feature>
<dbReference type="EMBL" id="VIGC01000014">
    <property type="protein sequence ID" value="TQE95359.1"/>
    <property type="molecule type" value="Genomic_DNA"/>
</dbReference>
<comment type="similarity">
    <text evidence="1">Belongs to the UPF0312 family.</text>
</comment>
<evidence type="ECO:0000313" key="3">
    <source>
        <dbReference type="EMBL" id="TQE95359.1"/>
    </source>
</evidence>
<dbReference type="OrthoDB" id="9811006at2"/>
<reference evidence="3 4" key="1">
    <citation type="submission" date="2019-06" db="EMBL/GenBank/DDBJ databases">
        <title>Genome sequence of Litorilinea aerophila BAA-2444.</title>
        <authorList>
            <person name="Maclea K.S."/>
            <person name="Maurais E.G."/>
            <person name="Iannazzi L.C."/>
        </authorList>
    </citation>
    <scope>NUCLEOTIDE SEQUENCE [LARGE SCALE GENOMIC DNA]</scope>
    <source>
        <strain evidence="3 4">ATCC BAA-2444</strain>
    </source>
</reference>
<name>A0A540VF30_9CHLR</name>
<dbReference type="SMART" id="SM00867">
    <property type="entry name" value="YceI"/>
    <property type="match status" value="1"/>
</dbReference>
<gene>
    <name evidence="3" type="ORF">FKZ61_12195</name>
</gene>
<dbReference type="InterPro" id="IPR007372">
    <property type="entry name" value="Lipid/polyisoprenoid-bd_YceI"/>
</dbReference>
<evidence type="ECO:0000259" key="2">
    <source>
        <dbReference type="SMART" id="SM00867"/>
    </source>
</evidence>
<dbReference type="Gene3D" id="2.40.128.110">
    <property type="entry name" value="Lipid/polyisoprenoid-binding, YceI-like"/>
    <property type="match status" value="1"/>
</dbReference>
<proteinExistence type="inferred from homology"/>
<accession>A0A540VF30</accession>
<dbReference type="AlphaFoldDB" id="A0A540VF30"/>
<sequence length="184" mass="20577">MSWTIDYAHSQIEFSVRHLMVSRVRGRFEKFQGNIHVDEEHPENSTVYVEIDAASINTGQPDRDAHLRSPDFLDVENHPHLIFRSKRVEVLDDSHGKLIGDLTIRGVTREVVLDVTYHGQVKSPFGPFVSAGFSAQTKINRKDWGLTWNAVLETGGVVVGDEVEISIELELMKSLEEAPAAATA</sequence>
<protein>
    <submittedName>
        <fullName evidence="3">YceI family protein</fullName>
    </submittedName>
</protein>
<evidence type="ECO:0000313" key="4">
    <source>
        <dbReference type="Proteomes" id="UP000317371"/>
    </source>
</evidence>
<dbReference type="RefSeq" id="WP_141610415.1">
    <property type="nucleotide sequence ID" value="NZ_VIGC02000014.1"/>
</dbReference>
<dbReference type="InParanoid" id="A0A540VF30"/>
<dbReference type="InterPro" id="IPR036761">
    <property type="entry name" value="TTHA0802/YceI-like_sf"/>
</dbReference>